<organism evidence="2 3">
    <name type="scientific">Takifugu flavidus</name>
    <name type="common">sansaifugu</name>
    <dbReference type="NCBI Taxonomy" id="433684"/>
    <lineage>
        <taxon>Eukaryota</taxon>
        <taxon>Metazoa</taxon>
        <taxon>Chordata</taxon>
        <taxon>Craniata</taxon>
        <taxon>Vertebrata</taxon>
        <taxon>Euteleostomi</taxon>
        <taxon>Actinopterygii</taxon>
        <taxon>Neopterygii</taxon>
        <taxon>Teleostei</taxon>
        <taxon>Neoteleostei</taxon>
        <taxon>Acanthomorphata</taxon>
        <taxon>Eupercaria</taxon>
        <taxon>Tetraodontiformes</taxon>
        <taxon>Tetradontoidea</taxon>
        <taxon>Tetraodontidae</taxon>
        <taxon>Takifugu</taxon>
    </lineage>
</organism>
<reference evidence="2 3" key="1">
    <citation type="submission" date="2019-04" db="EMBL/GenBank/DDBJ databases">
        <title>Chromosome genome assembly for Takifugu flavidus.</title>
        <authorList>
            <person name="Xiao S."/>
        </authorList>
    </citation>
    <scope>NUCLEOTIDE SEQUENCE [LARGE SCALE GENOMIC DNA]</scope>
    <source>
        <strain evidence="2">HTHZ2018</strain>
        <tissue evidence="2">Muscle</tissue>
    </source>
</reference>
<evidence type="ECO:0000313" key="3">
    <source>
        <dbReference type="Proteomes" id="UP000324091"/>
    </source>
</evidence>
<dbReference type="EMBL" id="RHFK02000010">
    <property type="protein sequence ID" value="TWW69923.1"/>
    <property type="molecule type" value="Genomic_DNA"/>
</dbReference>
<keyword evidence="1" id="KW-0812">Transmembrane</keyword>
<gene>
    <name evidence="2" type="ORF">D4764_18G0007290</name>
</gene>
<evidence type="ECO:0000256" key="1">
    <source>
        <dbReference type="SAM" id="Phobius"/>
    </source>
</evidence>
<comment type="caution">
    <text evidence="2">The sequence shown here is derived from an EMBL/GenBank/DDBJ whole genome shotgun (WGS) entry which is preliminary data.</text>
</comment>
<dbReference type="AlphaFoldDB" id="A0A5C6NRM5"/>
<keyword evidence="3" id="KW-1185">Reference proteome</keyword>
<proteinExistence type="predicted"/>
<accession>A0A5C6NRM5</accession>
<name>A0A5C6NRM5_9TELE</name>
<protein>
    <submittedName>
        <fullName evidence="2">Uncharacterized protein</fullName>
    </submittedName>
</protein>
<sequence length="122" mass="13249">MSKVRPAGQSWPVGQDDVINMSSSTFLKADDVIKKRSNNGCLDQTVDFNRVDETGLSSTNWSMQQNSEMLDVSVSGLAGVAVLFSQLMLVAASTSADQFDWKSKRPTPVDQCQIVLSVTESS</sequence>
<keyword evidence="1" id="KW-1133">Transmembrane helix</keyword>
<keyword evidence="1" id="KW-0472">Membrane</keyword>
<evidence type="ECO:0000313" key="2">
    <source>
        <dbReference type="EMBL" id="TWW69923.1"/>
    </source>
</evidence>
<dbReference type="Proteomes" id="UP000324091">
    <property type="component" value="Chromosome 18"/>
</dbReference>
<feature type="transmembrane region" description="Helical" evidence="1">
    <location>
        <begin position="72"/>
        <end position="96"/>
    </location>
</feature>